<dbReference type="AlphaFoldDB" id="A0A0D2JJB9"/>
<protein>
    <submittedName>
        <fullName evidence="2">Uncharacterized protein</fullName>
    </submittedName>
</protein>
<evidence type="ECO:0000256" key="1">
    <source>
        <dbReference type="SAM" id="MobiDB-lite"/>
    </source>
</evidence>
<dbReference type="InParanoid" id="A0A0D2JJB9"/>
<organism evidence="2 3">
    <name type="scientific">Dethiosulfatarculus sandiegensis</name>
    <dbReference type="NCBI Taxonomy" id="1429043"/>
    <lineage>
        <taxon>Bacteria</taxon>
        <taxon>Pseudomonadati</taxon>
        <taxon>Thermodesulfobacteriota</taxon>
        <taxon>Desulfarculia</taxon>
        <taxon>Desulfarculales</taxon>
        <taxon>Desulfarculaceae</taxon>
        <taxon>Dethiosulfatarculus</taxon>
    </lineage>
</organism>
<evidence type="ECO:0000313" key="3">
    <source>
        <dbReference type="Proteomes" id="UP000032233"/>
    </source>
</evidence>
<gene>
    <name evidence="2" type="ORF">X474_03245</name>
</gene>
<sequence length="31" mass="3121">MPGILGTPETTPKMPGILGTPDDGPPNCEAI</sequence>
<proteinExistence type="predicted"/>
<reference evidence="2 3" key="1">
    <citation type="submission" date="2013-11" db="EMBL/GenBank/DDBJ databases">
        <title>Metagenomic analysis of a methanogenic consortium involved in long chain n-alkane degradation.</title>
        <authorList>
            <person name="Davidova I.A."/>
            <person name="Callaghan A.V."/>
            <person name="Wawrik B."/>
            <person name="Pruitt S."/>
            <person name="Marks C."/>
            <person name="Duncan K.E."/>
            <person name="Suflita J.M."/>
        </authorList>
    </citation>
    <scope>NUCLEOTIDE SEQUENCE [LARGE SCALE GENOMIC DNA]</scope>
    <source>
        <strain evidence="2 3">SPR</strain>
    </source>
</reference>
<accession>A0A0D2JJB9</accession>
<name>A0A0D2JJB9_9BACT</name>
<keyword evidence="3" id="KW-1185">Reference proteome</keyword>
<evidence type="ECO:0000313" key="2">
    <source>
        <dbReference type="EMBL" id="KIX15771.1"/>
    </source>
</evidence>
<dbReference type="EMBL" id="AZAC01000002">
    <property type="protein sequence ID" value="KIX15771.1"/>
    <property type="molecule type" value="Genomic_DNA"/>
</dbReference>
<comment type="caution">
    <text evidence="2">The sequence shown here is derived from an EMBL/GenBank/DDBJ whole genome shotgun (WGS) entry which is preliminary data.</text>
</comment>
<dbReference type="Proteomes" id="UP000032233">
    <property type="component" value="Unassembled WGS sequence"/>
</dbReference>
<feature type="region of interest" description="Disordered" evidence="1">
    <location>
        <begin position="1"/>
        <end position="31"/>
    </location>
</feature>